<dbReference type="PRINTS" id="PR01036">
    <property type="entry name" value="TCRTETB"/>
</dbReference>
<feature type="transmembrane region" description="Helical" evidence="6">
    <location>
        <begin position="104"/>
        <end position="121"/>
    </location>
</feature>
<gene>
    <name evidence="8" type="ORF">GZ35A2_39</name>
</gene>
<dbReference type="InterPro" id="IPR011701">
    <property type="entry name" value="MFS"/>
</dbReference>
<dbReference type="SUPFAM" id="SSF103473">
    <property type="entry name" value="MFS general substrate transporter"/>
    <property type="match status" value="1"/>
</dbReference>
<evidence type="ECO:0000256" key="3">
    <source>
        <dbReference type="ARBA" id="ARBA00022692"/>
    </source>
</evidence>
<dbReference type="EMBL" id="AY714863">
    <property type="protein sequence ID" value="AAU83964.1"/>
    <property type="molecule type" value="Genomic_DNA"/>
</dbReference>
<keyword evidence="3 6" id="KW-0812">Transmembrane</keyword>
<dbReference type="InterPro" id="IPR020846">
    <property type="entry name" value="MFS_dom"/>
</dbReference>
<feature type="transmembrane region" description="Helical" evidence="6">
    <location>
        <begin position="163"/>
        <end position="183"/>
    </location>
</feature>
<dbReference type="PROSITE" id="PS50850">
    <property type="entry name" value="MFS"/>
    <property type="match status" value="1"/>
</dbReference>
<evidence type="ECO:0000256" key="4">
    <source>
        <dbReference type="ARBA" id="ARBA00022989"/>
    </source>
</evidence>
<dbReference type="PANTHER" id="PTHR43124">
    <property type="entry name" value="PURINE EFFLUX PUMP PBUE"/>
    <property type="match status" value="1"/>
</dbReference>
<evidence type="ECO:0000313" key="8">
    <source>
        <dbReference type="EMBL" id="AAU83964.1"/>
    </source>
</evidence>
<evidence type="ECO:0000259" key="7">
    <source>
        <dbReference type="PROSITE" id="PS50850"/>
    </source>
</evidence>
<accession>Q649G3</accession>
<keyword evidence="4 6" id="KW-1133">Transmembrane helix</keyword>
<dbReference type="CDD" id="cd17325">
    <property type="entry name" value="MFS_MdtG_SLC18_like"/>
    <property type="match status" value="1"/>
</dbReference>
<dbReference type="Pfam" id="PF07690">
    <property type="entry name" value="MFS_1"/>
    <property type="match status" value="1"/>
</dbReference>
<feature type="transmembrane region" description="Helical" evidence="6">
    <location>
        <begin position="43"/>
        <end position="62"/>
    </location>
</feature>
<feature type="transmembrane region" description="Helical" evidence="6">
    <location>
        <begin position="211"/>
        <end position="230"/>
    </location>
</feature>
<dbReference type="Gene3D" id="1.20.1250.20">
    <property type="entry name" value="MFS general substrate transporter like domains"/>
    <property type="match status" value="1"/>
</dbReference>
<dbReference type="InterPro" id="IPR005829">
    <property type="entry name" value="Sugar_transporter_CS"/>
</dbReference>
<evidence type="ECO:0000256" key="1">
    <source>
        <dbReference type="ARBA" id="ARBA00004651"/>
    </source>
</evidence>
<comment type="subcellular location">
    <subcellularLocation>
        <location evidence="1">Cell membrane</location>
        <topology evidence="1">Multi-pass membrane protein</topology>
    </subcellularLocation>
</comment>
<reference evidence="8" key="1">
    <citation type="journal article" date="2004" name="Science">
        <title>Reverse methanogenesis: testing the hypothesis with environmental genomics.</title>
        <authorList>
            <person name="Hallam S.J."/>
            <person name="Putnam N."/>
            <person name="Preston C.M."/>
            <person name="Detter J.C."/>
            <person name="Rokhsar D."/>
            <person name="Richardson P.M."/>
            <person name="DeLong E.F."/>
        </authorList>
    </citation>
    <scope>NUCLEOTIDE SEQUENCE</scope>
</reference>
<feature type="transmembrane region" description="Helical" evidence="6">
    <location>
        <begin position="74"/>
        <end position="92"/>
    </location>
</feature>
<dbReference type="AlphaFoldDB" id="Q649G3"/>
<feature type="transmembrane region" description="Helical" evidence="6">
    <location>
        <begin position="12"/>
        <end position="31"/>
    </location>
</feature>
<evidence type="ECO:0000256" key="2">
    <source>
        <dbReference type="ARBA" id="ARBA00022475"/>
    </source>
</evidence>
<keyword evidence="2" id="KW-1003">Cell membrane</keyword>
<evidence type="ECO:0000256" key="5">
    <source>
        <dbReference type="ARBA" id="ARBA00023136"/>
    </source>
</evidence>
<dbReference type="PANTHER" id="PTHR43124:SF3">
    <property type="entry name" value="CHLORAMPHENICOL EFFLUX PUMP RV0191"/>
    <property type="match status" value="1"/>
</dbReference>
<keyword evidence="5 6" id="KW-0472">Membrane</keyword>
<dbReference type="PROSITE" id="PS00216">
    <property type="entry name" value="SUGAR_TRANSPORT_1"/>
    <property type="match status" value="1"/>
</dbReference>
<feature type="domain" description="Major facilitator superfamily (MFS) profile" evidence="7">
    <location>
        <begin position="9"/>
        <end position="243"/>
    </location>
</feature>
<sequence length="243" mass="26404">MGKIMEKRTLFSLYFSIFAAILGLSIISPLLPTIAEDLRVTGVWMGMIFSGYAISRAIIMPVMGGLSDKYGRKIFIASGLLLLAVISLLYLLAHNVYTLTAVRLLNGLAAGMIIPVAMAYAGEVAQEGKEGRAMGIITMIFYLGIAVGPFIGGIFWHSFGATSVFYVMSGISAFALLLVLHFLPEIKKPKASKTEEHEPFKNLIKRDAVKIVLIIGFISAFRTGVLLSFLPSHALVSISMLLR</sequence>
<organism evidence="8">
    <name type="scientific">Uncultured archaeon GZfos26G2</name>
    <dbReference type="NCBI Taxonomy" id="3386331"/>
    <lineage>
        <taxon>Archaea</taxon>
        <taxon>Methanobacteriati</taxon>
        <taxon>Methanobacteriota</taxon>
        <taxon>Stenosarchaea group</taxon>
        <taxon>Methanomicrobia</taxon>
        <taxon>Candidatus Methanophagales</taxon>
        <taxon>Candidatus Methanophagaceae</taxon>
        <taxon>Candidatus Methanophaga</taxon>
    </lineage>
</organism>
<proteinExistence type="predicted"/>
<protein>
    <submittedName>
        <fullName evidence="8">Multidrug efflux transporter</fullName>
    </submittedName>
</protein>
<dbReference type="InterPro" id="IPR050189">
    <property type="entry name" value="MFS_Efflux_Transporters"/>
</dbReference>
<dbReference type="InterPro" id="IPR036259">
    <property type="entry name" value="MFS_trans_sf"/>
</dbReference>
<dbReference type="GO" id="GO:0022857">
    <property type="term" value="F:transmembrane transporter activity"/>
    <property type="evidence" value="ECO:0007669"/>
    <property type="project" value="InterPro"/>
</dbReference>
<reference evidence="8" key="2">
    <citation type="submission" date="2004-08" db="EMBL/GenBank/DDBJ databases">
        <authorList>
            <person name="Putnam N."/>
            <person name="Detter J.C."/>
            <person name="Richardson P.M."/>
            <person name="Rokhsar D."/>
        </authorList>
    </citation>
    <scope>NUCLEOTIDE SEQUENCE</scope>
</reference>
<evidence type="ECO:0000256" key="6">
    <source>
        <dbReference type="SAM" id="Phobius"/>
    </source>
</evidence>
<name>Q649G3_UNCAG</name>
<feature type="transmembrane region" description="Helical" evidence="6">
    <location>
        <begin position="133"/>
        <end position="157"/>
    </location>
</feature>
<dbReference type="GO" id="GO:0005886">
    <property type="term" value="C:plasma membrane"/>
    <property type="evidence" value="ECO:0007669"/>
    <property type="project" value="UniProtKB-SubCell"/>
</dbReference>